<keyword evidence="1" id="KW-0677">Repeat</keyword>
<dbReference type="Pfam" id="PF12796">
    <property type="entry name" value="Ank_2"/>
    <property type="match status" value="1"/>
</dbReference>
<feature type="region of interest" description="Disordered" evidence="4">
    <location>
        <begin position="157"/>
        <end position="179"/>
    </location>
</feature>
<feature type="compositionally biased region" description="Pro residues" evidence="4">
    <location>
        <begin position="162"/>
        <end position="179"/>
    </location>
</feature>
<keyword evidence="2 3" id="KW-0040">ANK repeat</keyword>
<dbReference type="Gene3D" id="1.25.40.20">
    <property type="entry name" value="Ankyrin repeat-containing domain"/>
    <property type="match status" value="2"/>
</dbReference>
<keyword evidence="6" id="KW-1185">Reference proteome</keyword>
<comment type="caution">
    <text evidence="5">The sequence shown here is derived from an EMBL/GenBank/DDBJ whole genome shotgun (WGS) entry which is preliminary data.</text>
</comment>
<reference evidence="6" key="1">
    <citation type="submission" date="2023-07" db="EMBL/GenBank/DDBJ databases">
        <title>Yangia mangrovi SAOS 153D genome.</title>
        <authorList>
            <person name="Verma A."/>
            <person name="Pal Y."/>
            <person name="Sundharam S."/>
            <person name="Bisht B."/>
            <person name="Srinivasan K."/>
        </authorList>
    </citation>
    <scope>NUCLEOTIDE SEQUENCE [LARGE SCALE GENOMIC DNA]</scope>
    <source>
        <strain evidence="6">SAOS 153D</strain>
    </source>
</reference>
<dbReference type="PANTHER" id="PTHR24201">
    <property type="entry name" value="ANK_REP_REGION DOMAIN-CONTAINING PROTEIN"/>
    <property type="match status" value="1"/>
</dbReference>
<accession>A0ABT2KT56</accession>
<dbReference type="EMBL" id="NTHN02000079">
    <property type="protein sequence ID" value="MCT4373283.1"/>
    <property type="molecule type" value="Genomic_DNA"/>
</dbReference>
<dbReference type="SMART" id="SM00248">
    <property type="entry name" value="ANK"/>
    <property type="match status" value="3"/>
</dbReference>
<dbReference type="InterPro" id="IPR036770">
    <property type="entry name" value="Ankyrin_rpt-contain_sf"/>
</dbReference>
<name>A0ABT2KT56_9RHOB</name>
<evidence type="ECO:0000256" key="1">
    <source>
        <dbReference type="ARBA" id="ARBA00022737"/>
    </source>
</evidence>
<dbReference type="InterPro" id="IPR050776">
    <property type="entry name" value="Ank_Repeat/CDKN_Inhibitor"/>
</dbReference>
<protein>
    <submittedName>
        <fullName evidence="5">Ankyrin repeat domain-containing protein</fullName>
    </submittedName>
</protein>
<proteinExistence type="predicted"/>
<evidence type="ECO:0000256" key="2">
    <source>
        <dbReference type="ARBA" id="ARBA00023043"/>
    </source>
</evidence>
<dbReference type="Pfam" id="PF00023">
    <property type="entry name" value="Ank"/>
    <property type="match status" value="1"/>
</dbReference>
<evidence type="ECO:0000313" key="6">
    <source>
        <dbReference type="Proteomes" id="UP000217448"/>
    </source>
</evidence>
<dbReference type="Proteomes" id="UP000217448">
    <property type="component" value="Unassembled WGS sequence"/>
</dbReference>
<evidence type="ECO:0000313" key="5">
    <source>
        <dbReference type="EMBL" id="MCT4373283.1"/>
    </source>
</evidence>
<dbReference type="InterPro" id="IPR002110">
    <property type="entry name" value="Ankyrin_rpt"/>
</dbReference>
<dbReference type="PANTHER" id="PTHR24201:SF16">
    <property type="entry name" value="ANKYRIN-1-LIKE-RELATED"/>
    <property type="match status" value="1"/>
</dbReference>
<organism evidence="5 6">
    <name type="scientific">Alloyangia mangrovi</name>
    <dbReference type="NCBI Taxonomy" id="1779329"/>
    <lineage>
        <taxon>Bacteria</taxon>
        <taxon>Pseudomonadati</taxon>
        <taxon>Pseudomonadota</taxon>
        <taxon>Alphaproteobacteria</taxon>
        <taxon>Rhodobacterales</taxon>
        <taxon>Roseobacteraceae</taxon>
        <taxon>Alloyangia</taxon>
    </lineage>
</organism>
<feature type="region of interest" description="Disordered" evidence="4">
    <location>
        <begin position="122"/>
        <end position="141"/>
    </location>
</feature>
<dbReference type="PROSITE" id="PS50088">
    <property type="entry name" value="ANK_REPEAT"/>
    <property type="match status" value="1"/>
</dbReference>
<dbReference type="SUPFAM" id="SSF48403">
    <property type="entry name" value="Ankyrin repeat"/>
    <property type="match status" value="1"/>
</dbReference>
<evidence type="ECO:0000256" key="3">
    <source>
        <dbReference type="PROSITE-ProRule" id="PRU00023"/>
    </source>
</evidence>
<gene>
    <name evidence="5" type="ORF">CLG85_024525</name>
</gene>
<dbReference type="PROSITE" id="PS50297">
    <property type="entry name" value="ANK_REP_REGION"/>
    <property type="match status" value="1"/>
</dbReference>
<feature type="repeat" description="ANK" evidence="3">
    <location>
        <begin position="18"/>
        <end position="50"/>
    </location>
</feature>
<evidence type="ECO:0000256" key="4">
    <source>
        <dbReference type="SAM" id="MobiDB-lite"/>
    </source>
</evidence>
<sequence length="179" mass="18416">MVAQLVEAGADVKLASREGVTPVMAAAFDGDARMLAILLEAGGDPKAEDRRGKGALTYAAGRAFAGIVAALLEAGAEADRVWGHDLTALMWAAGHANDAPAPDGVETARLLLEAGARIDRQDDRGRSALRSPPSAATRRWWPSCWTRAPTPGCATCRASGPPTLPPGARSPPCSGPDPG</sequence>